<evidence type="ECO:0000256" key="4">
    <source>
        <dbReference type="ARBA" id="ARBA00023235"/>
    </source>
</evidence>
<feature type="domain" description="Squalene cyclase C-terminal" evidence="5">
    <location>
        <begin position="354"/>
        <end position="670"/>
    </location>
</feature>
<dbReference type="InterPro" id="IPR002365">
    <property type="entry name" value="Terpene_synthase_CS"/>
</dbReference>
<evidence type="ECO:0000256" key="1">
    <source>
        <dbReference type="ARBA" id="ARBA00004999"/>
    </source>
</evidence>
<dbReference type="GO" id="GO:0016866">
    <property type="term" value="F:intramolecular transferase activity"/>
    <property type="evidence" value="ECO:0007669"/>
    <property type="project" value="InterPro"/>
</dbReference>
<dbReference type="GO" id="GO:0016104">
    <property type="term" value="P:triterpenoid biosynthetic process"/>
    <property type="evidence" value="ECO:0007669"/>
    <property type="project" value="InterPro"/>
</dbReference>
<comment type="pathway">
    <text evidence="1">Secondary metabolite biosynthesis; hopanoid biosynthesis.</text>
</comment>
<dbReference type="InterPro" id="IPR006400">
    <property type="entry name" value="Hopene-cyclase"/>
</dbReference>
<protein>
    <submittedName>
        <fullName evidence="7">Squalene-hopene cyclase</fullName>
    </submittedName>
</protein>
<organism evidence="7 8">
    <name type="scientific">Desulforhabdus amnigena</name>
    <dbReference type="NCBI Taxonomy" id="40218"/>
    <lineage>
        <taxon>Bacteria</taxon>
        <taxon>Pseudomonadati</taxon>
        <taxon>Thermodesulfobacteriota</taxon>
        <taxon>Syntrophobacteria</taxon>
        <taxon>Syntrophobacterales</taxon>
        <taxon>Syntrophobacteraceae</taxon>
        <taxon>Desulforhabdus</taxon>
    </lineage>
</organism>
<dbReference type="PANTHER" id="PTHR11764">
    <property type="entry name" value="TERPENE CYCLASE/MUTASE FAMILY MEMBER"/>
    <property type="match status" value="1"/>
</dbReference>
<proteinExistence type="inferred from homology"/>
<keyword evidence="4" id="KW-0413">Isomerase</keyword>
<dbReference type="AlphaFoldDB" id="A0A9W6FWP0"/>
<evidence type="ECO:0000313" key="7">
    <source>
        <dbReference type="EMBL" id="GLI36380.1"/>
    </source>
</evidence>
<dbReference type="SUPFAM" id="SSF48239">
    <property type="entry name" value="Terpenoid cyclases/Protein prenyltransferases"/>
    <property type="match status" value="2"/>
</dbReference>
<name>A0A9W6FWP0_9BACT</name>
<dbReference type="InterPro" id="IPR032696">
    <property type="entry name" value="SQ_cyclase_C"/>
</dbReference>
<dbReference type="PROSITE" id="PS01074">
    <property type="entry name" value="TERPENE_SYNTHASES"/>
    <property type="match status" value="1"/>
</dbReference>
<dbReference type="InterPro" id="IPR008930">
    <property type="entry name" value="Terpenoid_cyclase/PrenylTrfase"/>
</dbReference>
<dbReference type="Gene3D" id="1.50.10.20">
    <property type="match status" value="2"/>
</dbReference>
<dbReference type="InterPro" id="IPR018333">
    <property type="entry name" value="Squalene_cyclase"/>
</dbReference>
<comment type="similarity">
    <text evidence="2">Belongs to the terpene cyclase/mutase family.</text>
</comment>
<evidence type="ECO:0000256" key="3">
    <source>
        <dbReference type="ARBA" id="ARBA00022737"/>
    </source>
</evidence>
<evidence type="ECO:0000259" key="6">
    <source>
        <dbReference type="Pfam" id="PF13249"/>
    </source>
</evidence>
<dbReference type="Pfam" id="PF13249">
    <property type="entry name" value="SQHop_cyclase_N"/>
    <property type="match status" value="1"/>
</dbReference>
<dbReference type="CDD" id="cd02892">
    <property type="entry name" value="SQCY_1"/>
    <property type="match status" value="1"/>
</dbReference>
<evidence type="ECO:0000313" key="8">
    <source>
        <dbReference type="Proteomes" id="UP001144372"/>
    </source>
</evidence>
<dbReference type="RefSeq" id="WP_281796762.1">
    <property type="nucleotide sequence ID" value="NZ_BSDR01000001.1"/>
</dbReference>
<feature type="domain" description="Squalene cyclase N-terminal" evidence="6">
    <location>
        <begin position="63"/>
        <end position="345"/>
    </location>
</feature>
<reference evidence="7" key="1">
    <citation type="submission" date="2022-12" db="EMBL/GenBank/DDBJ databases">
        <title>Reference genome sequencing for broad-spectrum identification of bacterial and archaeal isolates by mass spectrometry.</title>
        <authorList>
            <person name="Sekiguchi Y."/>
            <person name="Tourlousse D.M."/>
        </authorList>
    </citation>
    <scope>NUCLEOTIDE SEQUENCE</scope>
    <source>
        <strain evidence="7">ASRB1</strain>
    </source>
</reference>
<accession>A0A9W6FWP0</accession>
<dbReference type="SFLD" id="SFLDG01016">
    <property type="entry name" value="Prenyltransferase_Like_2"/>
    <property type="match status" value="1"/>
</dbReference>
<dbReference type="EMBL" id="BSDR01000001">
    <property type="protein sequence ID" value="GLI36380.1"/>
    <property type="molecule type" value="Genomic_DNA"/>
</dbReference>
<dbReference type="Proteomes" id="UP001144372">
    <property type="component" value="Unassembled WGS sequence"/>
</dbReference>
<dbReference type="GO" id="GO:0005811">
    <property type="term" value="C:lipid droplet"/>
    <property type="evidence" value="ECO:0007669"/>
    <property type="project" value="InterPro"/>
</dbReference>
<comment type="caution">
    <text evidence="7">The sequence shown here is derived from an EMBL/GenBank/DDBJ whole genome shotgun (WGS) entry which is preliminary data.</text>
</comment>
<sequence>MAILSKNKFEQDKPAVSEGKDSFWKDRPVEIAGERIRLQATQACLHSGGIEGSSVARIRKAVDSTCDFFLRTQYAEGYWWSELESNVTITAEYLLLLRLIECADHGMERDIVRYLLSQQNENGAWGLYYGDEGDLSTTIEAYFALKLAGEDPESPPLRRARGFILRRGGIERSRVFTKIWLALFGQYDWQKVPSMPVELVLLPSHFYFSIYELSSWARATVVPLSIVLTARPVYTLPESKNVQELYLPSNGSPMRFKSWVHKLFFIFDRIAKEFEKRPFRRLRSRAIREAEKWILDHQEESGDWGGIQPPMVYSILALHYLGYPLDHPAMVKGMHAIKGFCLKDDQGLRMQSCISPVWDTTLTTLALIEAGISPEHPAIRNAVSWLASKQTTTGGDWQVKSCCPPGGWAFEFVNTRYPDVDDSAFVLTTLHRASQSGCDKLHEVKMRGMEWCLGMQSSSGGWGAFDRDNDMIILNRIPFADQEAMVDYPSVDVTGRVLEAMGHYGYPPTHPQAQRGIQFIRRMQEPDGSWWGRWGVNYIYGTWAALRGLIAIGEDPGAAYIQAAVSWLKAHQNPDGGWGETCESYMNPDLRGRGTSTPSQTAWALMGLMACGEEDCPEVKRGVQYLVDTQRSDGSWEETCFTGTGFPKHFFIRYDNYRNCFPLMALGQYLRKLEAKVSPPGRWVTEKK</sequence>
<dbReference type="Pfam" id="PF13243">
    <property type="entry name" value="SQHop_cyclase_C"/>
    <property type="match status" value="1"/>
</dbReference>
<gene>
    <name evidence="7" type="primary">shc-1</name>
    <name evidence="7" type="ORF">DAMNIGENAA_38130</name>
</gene>
<dbReference type="InterPro" id="IPR032697">
    <property type="entry name" value="SQ_cyclase_N"/>
</dbReference>
<keyword evidence="8" id="KW-1185">Reference proteome</keyword>
<dbReference type="PANTHER" id="PTHR11764:SF20">
    <property type="entry name" value="LANOSTEROL SYNTHASE"/>
    <property type="match status" value="1"/>
</dbReference>
<evidence type="ECO:0000259" key="5">
    <source>
        <dbReference type="Pfam" id="PF13243"/>
    </source>
</evidence>
<dbReference type="NCBIfam" id="TIGR01787">
    <property type="entry name" value="squalene_cyclas"/>
    <property type="match status" value="1"/>
</dbReference>
<dbReference type="NCBIfam" id="TIGR01507">
    <property type="entry name" value="hopene_cyclase"/>
    <property type="match status" value="1"/>
</dbReference>
<keyword evidence="3" id="KW-0677">Repeat</keyword>
<evidence type="ECO:0000256" key="2">
    <source>
        <dbReference type="ARBA" id="ARBA00009755"/>
    </source>
</evidence>